<organism evidence="2 3">
    <name type="scientific">Streptomyces marispadix</name>
    <dbReference type="NCBI Taxonomy" id="2922868"/>
    <lineage>
        <taxon>Bacteria</taxon>
        <taxon>Bacillati</taxon>
        <taxon>Actinomycetota</taxon>
        <taxon>Actinomycetes</taxon>
        <taxon>Kitasatosporales</taxon>
        <taxon>Streptomycetaceae</taxon>
        <taxon>Streptomyces</taxon>
    </lineage>
</organism>
<dbReference type="SUPFAM" id="SSF51735">
    <property type="entry name" value="NAD(P)-binding Rossmann-fold domains"/>
    <property type="match status" value="1"/>
</dbReference>
<dbReference type="PRINTS" id="PR00080">
    <property type="entry name" value="SDRFAMILY"/>
</dbReference>
<accession>A0ABS9T5M0</accession>
<comment type="similarity">
    <text evidence="1">Belongs to the short-chain dehydrogenases/reductases (SDR) family.</text>
</comment>
<comment type="caution">
    <text evidence="2">The sequence shown here is derived from an EMBL/GenBank/DDBJ whole genome shotgun (WGS) entry which is preliminary data.</text>
</comment>
<evidence type="ECO:0000256" key="1">
    <source>
        <dbReference type="ARBA" id="ARBA00006484"/>
    </source>
</evidence>
<reference evidence="2" key="2">
    <citation type="journal article" date="2023" name="Int. J. Syst. Evol. Microbiol.">
        <title>Streptomyces marispadix sp. nov., isolated from marine beach sediment of the Northern Coast of Portugal.</title>
        <authorList>
            <person name="dos Santos J.D.N."/>
            <person name="Vitorino I.R."/>
            <person name="Kallscheuer N."/>
            <person name="Srivastava A."/>
            <person name="Krautwurst S."/>
            <person name="Marz M."/>
            <person name="Jogler C."/>
            <person name="Lobo Da Cunha A."/>
            <person name="Catita J."/>
            <person name="Goncalves H."/>
            <person name="Gonzalez I."/>
            <person name="Reyes F."/>
            <person name="Lage O.M."/>
        </authorList>
    </citation>
    <scope>NUCLEOTIDE SEQUENCE</scope>
    <source>
        <strain evidence="2">M600PL45_2</strain>
    </source>
</reference>
<dbReference type="Gene3D" id="3.40.50.720">
    <property type="entry name" value="NAD(P)-binding Rossmann-like Domain"/>
    <property type="match status" value="1"/>
</dbReference>
<evidence type="ECO:0000313" key="3">
    <source>
        <dbReference type="Proteomes" id="UP001166784"/>
    </source>
</evidence>
<name>A0ABS9T5M0_9ACTN</name>
<dbReference type="PRINTS" id="PR00081">
    <property type="entry name" value="GDHRDH"/>
</dbReference>
<dbReference type="InterPro" id="IPR036291">
    <property type="entry name" value="NAD(P)-bd_dom_sf"/>
</dbReference>
<keyword evidence="3" id="KW-1185">Reference proteome</keyword>
<reference evidence="2" key="1">
    <citation type="submission" date="2022-03" db="EMBL/GenBank/DDBJ databases">
        <authorList>
            <person name="Santos J.D.N."/>
            <person name="Kallscheuer N."/>
            <person name="Jogler C."/>
            <person name="Lage O.M."/>
        </authorList>
    </citation>
    <scope>NUCLEOTIDE SEQUENCE</scope>
    <source>
        <strain evidence="2">M600PL45_2</strain>
    </source>
</reference>
<dbReference type="EMBL" id="JAKWJU010000002">
    <property type="protein sequence ID" value="MCH6163848.1"/>
    <property type="molecule type" value="Genomic_DNA"/>
</dbReference>
<dbReference type="Proteomes" id="UP001166784">
    <property type="component" value="Unassembled WGS sequence"/>
</dbReference>
<dbReference type="InterPro" id="IPR002347">
    <property type="entry name" value="SDR_fam"/>
</dbReference>
<dbReference type="RefSeq" id="WP_241062713.1">
    <property type="nucleotide sequence ID" value="NZ_JAKWJU010000002.1"/>
</dbReference>
<dbReference type="PANTHER" id="PTHR42760">
    <property type="entry name" value="SHORT-CHAIN DEHYDROGENASES/REDUCTASES FAMILY MEMBER"/>
    <property type="match status" value="1"/>
</dbReference>
<gene>
    <name evidence="2" type="ORF">MMA15_26635</name>
</gene>
<proteinExistence type="inferred from homology"/>
<dbReference type="PANTHER" id="PTHR42760:SF40">
    <property type="entry name" value="3-OXOACYL-[ACYL-CARRIER-PROTEIN] REDUCTASE, CHLOROPLASTIC"/>
    <property type="match status" value="1"/>
</dbReference>
<dbReference type="Pfam" id="PF13561">
    <property type="entry name" value="adh_short_C2"/>
    <property type="match status" value="1"/>
</dbReference>
<evidence type="ECO:0000313" key="2">
    <source>
        <dbReference type="EMBL" id="MCH6163848.1"/>
    </source>
</evidence>
<protein>
    <submittedName>
        <fullName evidence="2">SDR family oxidoreductase</fullName>
    </submittedName>
</protein>
<sequence>MRKVAVVTGAGRGLGASIARSLADGGARVFVNDIDGDLAARTVSEIEEAGGEASALTGDVSSAASVDELVGHVVAREGRIDWLVNNVASYVRHVGPFWETDPEEWERILRLTLTTTFLCSRAAAPHMVERRFGRIVNIASQAAFGYVPWQGPHYHAAKAGVVHLTRTMAVELAPHGVTVNAMSPTAIEREPGDKGSAVRDPERQAIIDHIPLGRLARAEEAVAAVAFLLSDQASFVTGETLAVNGGVLGYGIRPPGGSAP</sequence>